<comment type="similarity">
    <text evidence="1">Belongs to the gamma-glutamylcyclotransferase family.</text>
</comment>
<dbReference type="GO" id="GO:0016740">
    <property type="term" value="F:transferase activity"/>
    <property type="evidence" value="ECO:0007669"/>
    <property type="project" value="UniProtKB-KW"/>
</dbReference>
<keyword evidence="6" id="KW-1185">Reference proteome</keyword>
<evidence type="ECO:0000313" key="5">
    <source>
        <dbReference type="EMBL" id="OAA64360.1"/>
    </source>
</evidence>
<dbReference type="InterPro" id="IPR045038">
    <property type="entry name" value="AIG2-like"/>
</dbReference>
<dbReference type="InterPro" id="IPR013024">
    <property type="entry name" value="GGCT-like"/>
</dbReference>
<dbReference type="InterPro" id="IPR036568">
    <property type="entry name" value="GGCT-like_sf"/>
</dbReference>
<evidence type="ECO:0000313" key="6">
    <source>
        <dbReference type="Proteomes" id="UP000076874"/>
    </source>
</evidence>
<sequence>MEMTSDARRLIDQQMREDKIRLAAAMQSGDLPLYDASAVLKPDEKNAAEKQSGGNDDFEPCTFFFYGTLMDPEVLMVVAMLRDLPEMAEAWVDGFEMKLWSGIYPTLLPKEGAQDRIVGCAWRATTMAQCLRLQKYETSAYEPAECDIHLASGDTVRGMTFQWARDGKSKELCDGQFSLKHWQEHHKKPMF</sequence>
<feature type="domain" description="Gamma-glutamylcyclotransferase AIG2-like" evidence="4">
    <location>
        <begin position="63"/>
        <end position="169"/>
    </location>
</feature>
<comment type="caution">
    <text evidence="5">The sequence shown here is derived from an EMBL/GenBank/DDBJ whole genome shotgun (WGS) entry which is preliminary data.</text>
</comment>
<dbReference type="InterPro" id="IPR009288">
    <property type="entry name" value="AIG2-like_dom"/>
</dbReference>
<evidence type="ECO:0000256" key="2">
    <source>
        <dbReference type="ARBA" id="ARBA00022679"/>
    </source>
</evidence>
<dbReference type="Proteomes" id="UP000076874">
    <property type="component" value="Unassembled WGS sequence"/>
</dbReference>
<dbReference type="Gene3D" id="3.10.490.10">
    <property type="entry name" value="Gamma-glutamyl cyclotransferase-like"/>
    <property type="match status" value="1"/>
</dbReference>
<protein>
    <recommendedName>
        <fullName evidence="3">Putative gamma-glutamylcyclotransferase</fullName>
    </recommendedName>
</protein>
<proteinExistence type="inferred from homology"/>
<dbReference type="Pfam" id="PF06094">
    <property type="entry name" value="GGACT"/>
    <property type="match status" value="1"/>
</dbReference>
<evidence type="ECO:0000259" key="4">
    <source>
        <dbReference type="Pfam" id="PF06094"/>
    </source>
</evidence>
<dbReference type="PANTHER" id="PTHR31544">
    <property type="entry name" value="AIG2-LIKE PROTEIN D"/>
    <property type="match status" value="1"/>
</dbReference>
<organism evidence="5 6">
    <name type="scientific">Niveomyces insectorum RCEF 264</name>
    <dbReference type="NCBI Taxonomy" id="1081102"/>
    <lineage>
        <taxon>Eukaryota</taxon>
        <taxon>Fungi</taxon>
        <taxon>Dikarya</taxon>
        <taxon>Ascomycota</taxon>
        <taxon>Pezizomycotina</taxon>
        <taxon>Sordariomycetes</taxon>
        <taxon>Hypocreomycetidae</taxon>
        <taxon>Hypocreales</taxon>
        <taxon>Cordycipitaceae</taxon>
        <taxon>Niveomyces</taxon>
    </lineage>
</organism>
<gene>
    <name evidence="5" type="ORF">SPI_03007</name>
</gene>
<dbReference type="CDD" id="cd06661">
    <property type="entry name" value="GGCT_like"/>
    <property type="match status" value="1"/>
</dbReference>
<dbReference type="SUPFAM" id="SSF110857">
    <property type="entry name" value="Gamma-glutamyl cyclotransferase-like"/>
    <property type="match status" value="1"/>
</dbReference>
<name>A0A162MN12_9HYPO</name>
<keyword evidence="2" id="KW-0808">Transferase</keyword>
<evidence type="ECO:0000256" key="1">
    <source>
        <dbReference type="ARBA" id="ARBA00008861"/>
    </source>
</evidence>
<dbReference type="PANTHER" id="PTHR31544:SF4">
    <property type="entry name" value="GAMMA-GLUTAMYLCYCLOTRANSFERASE-RELATED"/>
    <property type="match status" value="1"/>
</dbReference>
<reference evidence="5 6" key="1">
    <citation type="journal article" date="2016" name="Genome Biol. Evol.">
        <title>Divergent and convergent evolution of fungal pathogenicity.</title>
        <authorList>
            <person name="Shang Y."/>
            <person name="Xiao G."/>
            <person name="Zheng P."/>
            <person name="Cen K."/>
            <person name="Zhan S."/>
            <person name="Wang C."/>
        </authorList>
    </citation>
    <scope>NUCLEOTIDE SEQUENCE [LARGE SCALE GENOMIC DNA]</scope>
    <source>
        <strain evidence="5 6">RCEF 264</strain>
    </source>
</reference>
<dbReference type="AlphaFoldDB" id="A0A162MN12"/>
<dbReference type="EMBL" id="AZHD01000004">
    <property type="protein sequence ID" value="OAA64360.1"/>
    <property type="molecule type" value="Genomic_DNA"/>
</dbReference>
<accession>A0A162MN12</accession>
<dbReference type="OrthoDB" id="3262926at2759"/>
<evidence type="ECO:0000256" key="3">
    <source>
        <dbReference type="ARBA" id="ARBA00030602"/>
    </source>
</evidence>